<gene>
    <name evidence="4" type="ORF">JJB74_00970</name>
</gene>
<reference evidence="4" key="1">
    <citation type="submission" date="2021-01" db="EMBL/GenBank/DDBJ databases">
        <title>Genome sequence of strain Noviherbaspirillum sp. DKR-6.</title>
        <authorList>
            <person name="Chaudhary D.K."/>
        </authorList>
    </citation>
    <scope>NUCLEOTIDE SEQUENCE</scope>
    <source>
        <strain evidence="4">DKR-6</strain>
    </source>
</reference>
<evidence type="ECO:0000256" key="3">
    <source>
        <dbReference type="PROSITE-ProRule" id="PRU00023"/>
    </source>
</evidence>
<dbReference type="SUPFAM" id="SSF48403">
    <property type="entry name" value="Ankyrin repeat"/>
    <property type="match status" value="1"/>
</dbReference>
<sequence>MELRAGGIGNKEGLTPLMQAAYSGHAEVVKALLAAKANVHARLSNYVEKGRTALMHAAQAGPP</sequence>
<name>A0A934SPP9_9BURK</name>
<dbReference type="InterPro" id="IPR051631">
    <property type="entry name" value="Ankyrin-KH/SAM_domain"/>
</dbReference>
<dbReference type="AlphaFoldDB" id="A0A934SPP9"/>
<dbReference type="Gene3D" id="1.25.40.20">
    <property type="entry name" value="Ankyrin repeat-containing domain"/>
    <property type="match status" value="1"/>
</dbReference>
<dbReference type="PROSITE" id="PS50297">
    <property type="entry name" value="ANK_REP_REGION"/>
    <property type="match status" value="1"/>
</dbReference>
<evidence type="ECO:0000313" key="5">
    <source>
        <dbReference type="Proteomes" id="UP000622890"/>
    </source>
</evidence>
<dbReference type="SMART" id="SM00248">
    <property type="entry name" value="ANK"/>
    <property type="match status" value="1"/>
</dbReference>
<keyword evidence="5" id="KW-1185">Reference proteome</keyword>
<dbReference type="Proteomes" id="UP000622890">
    <property type="component" value="Unassembled WGS sequence"/>
</dbReference>
<organism evidence="4 5">
    <name type="scientific">Noviherbaspirillum pedocola</name>
    <dbReference type="NCBI Taxonomy" id="2801341"/>
    <lineage>
        <taxon>Bacteria</taxon>
        <taxon>Pseudomonadati</taxon>
        <taxon>Pseudomonadota</taxon>
        <taxon>Betaproteobacteria</taxon>
        <taxon>Burkholderiales</taxon>
        <taxon>Oxalobacteraceae</taxon>
        <taxon>Noviherbaspirillum</taxon>
    </lineage>
</organism>
<evidence type="ECO:0000256" key="2">
    <source>
        <dbReference type="ARBA" id="ARBA00023043"/>
    </source>
</evidence>
<accession>A0A934SPP9</accession>
<dbReference type="PROSITE" id="PS50088">
    <property type="entry name" value="ANK_REPEAT"/>
    <property type="match status" value="1"/>
</dbReference>
<keyword evidence="1" id="KW-0677">Repeat</keyword>
<dbReference type="InterPro" id="IPR002110">
    <property type="entry name" value="Ankyrin_rpt"/>
</dbReference>
<proteinExistence type="predicted"/>
<protein>
    <submittedName>
        <fullName evidence="4">Ankyrin repeat domain-containing protein</fullName>
    </submittedName>
</protein>
<dbReference type="Pfam" id="PF12796">
    <property type="entry name" value="Ank_2"/>
    <property type="match status" value="1"/>
</dbReference>
<evidence type="ECO:0000256" key="1">
    <source>
        <dbReference type="ARBA" id="ARBA00022737"/>
    </source>
</evidence>
<keyword evidence="2 3" id="KW-0040">ANK repeat</keyword>
<dbReference type="InterPro" id="IPR036770">
    <property type="entry name" value="Ankyrin_rpt-contain_sf"/>
</dbReference>
<comment type="caution">
    <text evidence="4">The sequence shown here is derived from an EMBL/GenBank/DDBJ whole genome shotgun (WGS) entry which is preliminary data.</text>
</comment>
<dbReference type="PANTHER" id="PTHR23206:SF8">
    <property type="entry name" value="ANKYRIN REPEAT AND KH DOMAIN-CONTAINING 1"/>
    <property type="match status" value="1"/>
</dbReference>
<dbReference type="PANTHER" id="PTHR23206">
    <property type="entry name" value="MASK PROTEIN"/>
    <property type="match status" value="1"/>
</dbReference>
<feature type="repeat" description="ANK" evidence="3">
    <location>
        <begin position="12"/>
        <end position="44"/>
    </location>
</feature>
<evidence type="ECO:0000313" key="4">
    <source>
        <dbReference type="EMBL" id="MBK4733189.1"/>
    </source>
</evidence>
<dbReference type="EMBL" id="JAEPBG010000001">
    <property type="protein sequence ID" value="MBK4733189.1"/>
    <property type="molecule type" value="Genomic_DNA"/>
</dbReference>